<dbReference type="InterPro" id="IPR025738">
    <property type="entry name" value="BatD"/>
</dbReference>
<keyword evidence="1" id="KW-0472">Membrane</keyword>
<reference evidence="2 3" key="1">
    <citation type="submission" date="2019-01" db="EMBL/GenBank/DDBJ databases">
        <title>Spirosoma flava sp. nov., a propanil-degrading bacterium isolated from herbicide-contaminated soil.</title>
        <authorList>
            <person name="Zhang L."/>
            <person name="Jiang J.-D."/>
        </authorList>
    </citation>
    <scope>NUCLEOTIDE SEQUENCE [LARGE SCALE GENOMIC DNA]</scope>
    <source>
        <strain evidence="2 3">TY50</strain>
    </source>
</reference>
<evidence type="ECO:0000313" key="3">
    <source>
        <dbReference type="Proteomes" id="UP000290407"/>
    </source>
</evidence>
<dbReference type="Pfam" id="PF13584">
    <property type="entry name" value="BatD"/>
    <property type="match status" value="1"/>
</dbReference>
<feature type="transmembrane region" description="Helical" evidence="1">
    <location>
        <begin position="447"/>
        <end position="469"/>
    </location>
</feature>
<gene>
    <name evidence="2" type="ORF">EQG79_18835</name>
</gene>
<dbReference type="AlphaFoldDB" id="A0A4Q2UGG3"/>
<proteinExistence type="predicted"/>
<name>A0A4Q2UGG3_9BACT</name>
<keyword evidence="1" id="KW-0812">Transmembrane</keyword>
<sequence length="471" mass="51811">MFFAIFRKFLGLYFCLQIVSFGQQIDNGAVIELGQSNFPIERPFVITVNIPNSDTRPVLAFPDIAGFVKKGTSASVTTTEVGGKSVTNQIITQNYQARAPGRYRLPPFVIVINGTPVRSEGAELVVSSSLQTPPPAPVVPSGNAAFLQLQTSKSAIYAGEGVGMTLSFFVADNYPYELSFTALDKQLQTIVKQIRPVNAWEENWNITDLKPSPVLIAGKKYRQYQLYRAEFFPLAVRPLRIPAVTLQLTQTRPATTQPEPVSFTSRPVTVAVRALPVHPLRGRVPVGLFRLEEELSRQRVGLGQSVRYSFAIAGEGNIATLPNPVTTGNPTELEVFPPESRHVINRTGDRITGRKSFSYFLVPHRNGSVALANRFQWIYFDPQRARYDTLRSRLQLLVGGRASLNTTADAAADTLPADQPTDASGGRSLYAGIDALDSTEQPIQVSALIRAIANVLIVLMLLGMIFVFFRK</sequence>
<accession>A0A4Q2UGG3</accession>
<comment type="caution">
    <text evidence="2">The sequence shown here is derived from an EMBL/GenBank/DDBJ whole genome shotgun (WGS) entry which is preliminary data.</text>
</comment>
<dbReference type="PANTHER" id="PTHR40940">
    <property type="entry name" value="PROTEIN BATD-RELATED"/>
    <property type="match status" value="1"/>
</dbReference>
<organism evidence="2 3">
    <name type="scientific">Spirosoma sordidisoli</name>
    <dbReference type="NCBI Taxonomy" id="2502893"/>
    <lineage>
        <taxon>Bacteria</taxon>
        <taxon>Pseudomonadati</taxon>
        <taxon>Bacteroidota</taxon>
        <taxon>Cytophagia</taxon>
        <taxon>Cytophagales</taxon>
        <taxon>Cytophagaceae</taxon>
        <taxon>Spirosoma</taxon>
    </lineage>
</organism>
<protein>
    <recommendedName>
        <fullName evidence="4">Protein BatD</fullName>
    </recommendedName>
</protein>
<keyword evidence="3" id="KW-1185">Reference proteome</keyword>
<dbReference type="Proteomes" id="UP000290407">
    <property type="component" value="Unassembled WGS sequence"/>
</dbReference>
<keyword evidence="1" id="KW-1133">Transmembrane helix</keyword>
<dbReference type="PANTHER" id="PTHR40940:SF2">
    <property type="entry name" value="BATD"/>
    <property type="match status" value="1"/>
</dbReference>
<evidence type="ECO:0000313" key="2">
    <source>
        <dbReference type="EMBL" id="RYC68417.1"/>
    </source>
</evidence>
<evidence type="ECO:0000256" key="1">
    <source>
        <dbReference type="SAM" id="Phobius"/>
    </source>
</evidence>
<evidence type="ECO:0008006" key="4">
    <source>
        <dbReference type="Google" id="ProtNLM"/>
    </source>
</evidence>
<dbReference type="EMBL" id="SBLB01000005">
    <property type="protein sequence ID" value="RYC68417.1"/>
    <property type="molecule type" value="Genomic_DNA"/>
</dbReference>